<sequence>MSLLPPGENGAVLVRAAEAEAVGAPPTMVRLLVDAHAADGALSTQRVTLGRGADGAAPHHHRGSVELFYVLSGTAQLLAGDQVLTASEGDVALVPAGQLHAFAAAPGEPADLLIVIAPGVERFEYFRLLARVATGQADRQELLDAQERFDTWFADSAAWRAARGH</sequence>
<dbReference type="InterPro" id="IPR013096">
    <property type="entry name" value="Cupin_2"/>
</dbReference>
<evidence type="ECO:0000259" key="1">
    <source>
        <dbReference type="Pfam" id="PF07883"/>
    </source>
</evidence>
<keyword evidence="3" id="KW-1185">Reference proteome</keyword>
<dbReference type="Gene3D" id="2.60.120.10">
    <property type="entry name" value="Jelly Rolls"/>
    <property type="match status" value="1"/>
</dbReference>
<dbReference type="AlphaFoldDB" id="A0A7R7DQ20"/>
<dbReference type="PANTHER" id="PTHR36440">
    <property type="entry name" value="PUTATIVE (AFU_ORTHOLOGUE AFUA_8G07350)-RELATED"/>
    <property type="match status" value="1"/>
</dbReference>
<accession>A0A7R7DQ20</accession>
<dbReference type="InterPro" id="IPR011051">
    <property type="entry name" value="RmlC_Cupin_sf"/>
</dbReference>
<gene>
    <name evidence="2" type="ORF">Athai_29350</name>
</gene>
<dbReference type="PANTHER" id="PTHR36440:SF1">
    <property type="entry name" value="PUTATIVE (AFU_ORTHOLOGUE AFUA_8G07350)-RELATED"/>
    <property type="match status" value="1"/>
</dbReference>
<proteinExistence type="predicted"/>
<dbReference type="KEGG" id="atl:Athai_29350"/>
<protein>
    <submittedName>
        <fullName evidence="2">Cupin</fullName>
    </submittedName>
</protein>
<name>A0A7R7DQ20_9ACTN</name>
<evidence type="ECO:0000313" key="3">
    <source>
        <dbReference type="Proteomes" id="UP000611640"/>
    </source>
</evidence>
<evidence type="ECO:0000313" key="2">
    <source>
        <dbReference type="EMBL" id="BCJ35432.1"/>
    </source>
</evidence>
<dbReference type="EMBL" id="AP023355">
    <property type="protein sequence ID" value="BCJ35432.1"/>
    <property type="molecule type" value="Genomic_DNA"/>
</dbReference>
<reference evidence="2 3" key="1">
    <citation type="submission" date="2020-08" db="EMBL/GenBank/DDBJ databases">
        <title>Whole genome shotgun sequence of Actinocatenispora thailandica NBRC 105041.</title>
        <authorList>
            <person name="Komaki H."/>
            <person name="Tamura T."/>
        </authorList>
    </citation>
    <scope>NUCLEOTIDE SEQUENCE [LARGE SCALE GENOMIC DNA]</scope>
    <source>
        <strain evidence="2 3">NBRC 105041</strain>
    </source>
</reference>
<organism evidence="2 3">
    <name type="scientific">Actinocatenispora thailandica</name>
    <dbReference type="NCBI Taxonomy" id="227318"/>
    <lineage>
        <taxon>Bacteria</taxon>
        <taxon>Bacillati</taxon>
        <taxon>Actinomycetota</taxon>
        <taxon>Actinomycetes</taxon>
        <taxon>Micromonosporales</taxon>
        <taxon>Micromonosporaceae</taxon>
        <taxon>Actinocatenispora</taxon>
    </lineage>
</organism>
<dbReference type="Proteomes" id="UP000611640">
    <property type="component" value="Chromosome"/>
</dbReference>
<dbReference type="InterPro" id="IPR053146">
    <property type="entry name" value="QDO-like"/>
</dbReference>
<dbReference type="InterPro" id="IPR014710">
    <property type="entry name" value="RmlC-like_jellyroll"/>
</dbReference>
<dbReference type="Pfam" id="PF07883">
    <property type="entry name" value="Cupin_2"/>
    <property type="match status" value="1"/>
</dbReference>
<dbReference type="RefSeq" id="WP_203961965.1">
    <property type="nucleotide sequence ID" value="NZ_AP023355.1"/>
</dbReference>
<dbReference type="SUPFAM" id="SSF51182">
    <property type="entry name" value="RmlC-like cupins"/>
    <property type="match status" value="1"/>
</dbReference>
<feature type="domain" description="Cupin type-2" evidence="1">
    <location>
        <begin position="46"/>
        <end position="115"/>
    </location>
</feature>